<proteinExistence type="inferred from homology"/>
<dbReference type="InterPro" id="IPR052854">
    <property type="entry name" value="Serpentine_rcpt_epsilon"/>
</dbReference>
<evidence type="ECO:0000256" key="2">
    <source>
        <dbReference type="ARBA" id="ARBA00006803"/>
    </source>
</evidence>
<gene>
    <name evidence="7" type="ORF">CAUJ_LOCUS12564</name>
</gene>
<evidence type="ECO:0000256" key="6">
    <source>
        <dbReference type="SAM" id="Phobius"/>
    </source>
</evidence>
<comment type="subcellular location">
    <subcellularLocation>
        <location evidence="1">Membrane</location>
        <topology evidence="1">Multi-pass membrane protein</topology>
    </subcellularLocation>
</comment>
<feature type="transmembrane region" description="Helical" evidence="6">
    <location>
        <begin position="78"/>
        <end position="99"/>
    </location>
</feature>
<dbReference type="PANTHER" id="PTHR47518:SF11">
    <property type="entry name" value="SERPENTINE RECEPTOR, CLASS E (EPSILON)-RELATED"/>
    <property type="match status" value="1"/>
</dbReference>
<protein>
    <submittedName>
        <fullName evidence="7">Uncharacterized protein</fullName>
    </submittedName>
</protein>
<organism evidence="7 8">
    <name type="scientific">Caenorhabditis auriculariae</name>
    <dbReference type="NCBI Taxonomy" id="2777116"/>
    <lineage>
        <taxon>Eukaryota</taxon>
        <taxon>Metazoa</taxon>
        <taxon>Ecdysozoa</taxon>
        <taxon>Nematoda</taxon>
        <taxon>Chromadorea</taxon>
        <taxon>Rhabditida</taxon>
        <taxon>Rhabditina</taxon>
        <taxon>Rhabditomorpha</taxon>
        <taxon>Rhabditoidea</taxon>
        <taxon>Rhabditidae</taxon>
        <taxon>Peloderinae</taxon>
        <taxon>Caenorhabditis</taxon>
    </lineage>
</organism>
<evidence type="ECO:0000313" key="8">
    <source>
        <dbReference type="Proteomes" id="UP000835052"/>
    </source>
</evidence>
<keyword evidence="3 6" id="KW-0812">Transmembrane</keyword>
<feature type="transmembrane region" description="Helical" evidence="6">
    <location>
        <begin position="279"/>
        <end position="295"/>
    </location>
</feature>
<feature type="transmembrane region" description="Helical" evidence="6">
    <location>
        <begin position="239"/>
        <end position="259"/>
    </location>
</feature>
<feature type="transmembrane region" description="Helical" evidence="6">
    <location>
        <begin position="34"/>
        <end position="58"/>
    </location>
</feature>
<dbReference type="GO" id="GO:0007606">
    <property type="term" value="P:sensory perception of chemical stimulus"/>
    <property type="evidence" value="ECO:0007669"/>
    <property type="project" value="InterPro"/>
</dbReference>
<evidence type="ECO:0000256" key="3">
    <source>
        <dbReference type="ARBA" id="ARBA00022692"/>
    </source>
</evidence>
<sequence length="358" mass="41384">MSLAELLSSENFFYMTYFNKTDAFLNDDFEFYRIYWAVELTVTSLSIPYFVLICYLNITTNQNHRNMRLIYDVYFFHYFFYAFSRIFQITASTLVGYNLETEFPIMLLITSYVRSLVAAIAFLIISAFTFERACATYFVGEYEARRHSWIFKTVYITLLIVGNTTAIWLHIGTIAIKIGLLSFVLLINAATIVANYHIHQINERYFEESHGENSCRTYSLAERYQISENIRTCKTFSQVFKCIIVVNVSAVSALAYGVVATSPRQRNLAAAAFDGVAQIYVYAVPTVALINSHLWKQKLFRGLAKLRLPSDFTTVGPLVQIESTFGDNLNIDKSRHSQQYFDMLKESWDRPPRLFTPF</sequence>
<dbReference type="Proteomes" id="UP000835052">
    <property type="component" value="Unassembled WGS sequence"/>
</dbReference>
<reference evidence="7" key="1">
    <citation type="submission" date="2020-10" db="EMBL/GenBank/DDBJ databases">
        <authorList>
            <person name="Kikuchi T."/>
        </authorList>
    </citation>
    <scope>NUCLEOTIDE SEQUENCE</scope>
    <source>
        <strain evidence="7">NKZ352</strain>
    </source>
</reference>
<dbReference type="GO" id="GO:0016020">
    <property type="term" value="C:membrane"/>
    <property type="evidence" value="ECO:0007669"/>
    <property type="project" value="UniProtKB-SubCell"/>
</dbReference>
<feature type="transmembrane region" description="Helical" evidence="6">
    <location>
        <begin position="149"/>
        <end position="168"/>
    </location>
</feature>
<name>A0A8S1HN47_9PELO</name>
<keyword evidence="4 6" id="KW-1133">Transmembrane helix</keyword>
<dbReference type="EMBL" id="CAJGYM010000076">
    <property type="protein sequence ID" value="CAD6196650.1"/>
    <property type="molecule type" value="Genomic_DNA"/>
</dbReference>
<accession>A0A8S1HN47</accession>
<comment type="similarity">
    <text evidence="2">Belongs to the nematode receptor-like protein sre family.</text>
</comment>
<evidence type="ECO:0000256" key="5">
    <source>
        <dbReference type="ARBA" id="ARBA00023136"/>
    </source>
</evidence>
<evidence type="ECO:0000256" key="4">
    <source>
        <dbReference type="ARBA" id="ARBA00022989"/>
    </source>
</evidence>
<keyword evidence="8" id="KW-1185">Reference proteome</keyword>
<dbReference type="AlphaFoldDB" id="A0A8S1HN47"/>
<comment type="caution">
    <text evidence="7">The sequence shown here is derived from an EMBL/GenBank/DDBJ whole genome shotgun (WGS) entry which is preliminary data.</text>
</comment>
<evidence type="ECO:0000256" key="1">
    <source>
        <dbReference type="ARBA" id="ARBA00004141"/>
    </source>
</evidence>
<feature type="transmembrane region" description="Helical" evidence="6">
    <location>
        <begin position="105"/>
        <end position="128"/>
    </location>
</feature>
<keyword evidence="5 6" id="KW-0472">Membrane</keyword>
<feature type="transmembrane region" description="Helical" evidence="6">
    <location>
        <begin position="174"/>
        <end position="196"/>
    </location>
</feature>
<dbReference type="Pfam" id="PF03125">
    <property type="entry name" value="Sre"/>
    <property type="match status" value="1"/>
</dbReference>
<dbReference type="InterPro" id="IPR004151">
    <property type="entry name" value="7TM_GPCR_serpentine_rcpt_Sre"/>
</dbReference>
<evidence type="ECO:0000313" key="7">
    <source>
        <dbReference type="EMBL" id="CAD6196650.1"/>
    </source>
</evidence>
<dbReference type="OrthoDB" id="5819751at2759"/>
<dbReference type="PANTHER" id="PTHR47518">
    <property type="entry name" value="SERPENTINE RECEPTOR CLASS EPSILON-13-RELATED"/>
    <property type="match status" value="1"/>
</dbReference>